<evidence type="ECO:0000313" key="2">
    <source>
        <dbReference type="Proteomes" id="UP000289664"/>
    </source>
</evidence>
<dbReference type="AlphaFoldDB" id="B0NJX3"/>
<sequence length="54" mass="5877">MKFTGKYSTRVKFAAQLMLIVTATAFVCLGAYRGEVETVFAKAIRLCLECVGIG</sequence>
<gene>
    <name evidence="1" type="ORF">HDCHBGLK_01692</name>
</gene>
<name>B0NJX3_CLOS5</name>
<evidence type="ECO:0000313" key="1">
    <source>
        <dbReference type="EMBL" id="QBF74295.1"/>
    </source>
</evidence>
<dbReference type="InterPro" id="IPR047708">
    <property type="entry name" value="CD1871A-like"/>
</dbReference>
<dbReference type="eggNOG" id="ENOG5033B3W">
    <property type="taxonomic scope" value="Bacteria"/>
</dbReference>
<dbReference type="Proteomes" id="UP000289664">
    <property type="component" value="Chromosome"/>
</dbReference>
<dbReference type="NCBIfam" id="NF040920">
    <property type="entry name" value="CD1871A_fam"/>
    <property type="match status" value="1"/>
</dbReference>
<reference evidence="1 2" key="1">
    <citation type="journal article" date="2019" name="Appl. Environ. Microbiol.">
        <title>Clostridium scindens ATCC 35704: integration of nutritional requirements, the complete genome sequence, and global transcriptional responses to bile acids.</title>
        <authorList>
            <person name="Devendran S."/>
            <person name="Shrestha R."/>
            <person name="Alves J.M.P."/>
            <person name="Wolf P.G."/>
            <person name="Ly L."/>
            <person name="Hernandez A.G."/>
            <person name="Mendez-Garcia C."/>
            <person name="Inboden A."/>
            <person name="Wiley J."/>
            <person name="Paul O."/>
            <person name="Allen A."/>
            <person name="Springer E."/>
            <person name="Wright C.L."/>
            <person name="Fields C.J."/>
            <person name="Daniel S.L."/>
            <person name="Ridlon J.M."/>
        </authorList>
    </citation>
    <scope>NUCLEOTIDE SEQUENCE [LARGE SCALE GENOMIC DNA]</scope>
    <source>
        <strain evidence="1 2">ATCC 35704</strain>
    </source>
</reference>
<dbReference type="HOGENOM" id="CLU_209121_1_1_9"/>
<keyword evidence="2" id="KW-1185">Reference proteome</keyword>
<accession>B0NJX3</accession>
<dbReference type="STRING" id="411468.CLOSCI_03814"/>
<dbReference type="KEGG" id="csci:HDCHBGLK_01692"/>
<dbReference type="RefSeq" id="WP_004608461.1">
    <property type="nucleotide sequence ID" value="NZ_CP036170.1"/>
</dbReference>
<dbReference type="GeneID" id="62695905"/>
<protein>
    <submittedName>
        <fullName evidence="1">Uncharacterized protein</fullName>
    </submittedName>
</protein>
<dbReference type="OrthoDB" id="1698689at2"/>
<organism evidence="1 2">
    <name type="scientific">Clostridium scindens (strain ATCC 35704 / DSM 5676 / VPI 13733 / 19)</name>
    <dbReference type="NCBI Taxonomy" id="411468"/>
    <lineage>
        <taxon>Bacteria</taxon>
        <taxon>Bacillati</taxon>
        <taxon>Bacillota</taxon>
        <taxon>Clostridia</taxon>
        <taxon>Lachnospirales</taxon>
        <taxon>Lachnospiraceae</taxon>
    </lineage>
</organism>
<dbReference type="EMBL" id="CP036170">
    <property type="protein sequence ID" value="QBF74295.1"/>
    <property type="molecule type" value="Genomic_DNA"/>
</dbReference>
<proteinExistence type="predicted"/>